<comment type="caution">
    <text evidence="1">The sequence shown here is derived from an EMBL/GenBank/DDBJ whole genome shotgun (WGS) entry which is preliminary data.</text>
</comment>
<dbReference type="EMBL" id="RWJN01000069">
    <property type="protein sequence ID" value="TCD68363.1"/>
    <property type="molecule type" value="Genomic_DNA"/>
</dbReference>
<feature type="non-terminal residue" evidence="1">
    <location>
        <position position="64"/>
    </location>
</feature>
<keyword evidence="2" id="KW-1185">Reference proteome</keyword>
<sequence>MSCLLAVVHRDAVLVCGDRCAPSTPPSHERTAQADPRCAGLRDARIEDGSALDRVGTIDRRSTT</sequence>
<dbReference type="AlphaFoldDB" id="A0A4R0RMU6"/>
<evidence type="ECO:0000313" key="2">
    <source>
        <dbReference type="Proteomes" id="UP000292702"/>
    </source>
</evidence>
<dbReference type="Proteomes" id="UP000292702">
    <property type="component" value="Unassembled WGS sequence"/>
</dbReference>
<proteinExistence type="predicted"/>
<reference evidence="1 2" key="1">
    <citation type="submission" date="2018-11" db="EMBL/GenBank/DDBJ databases">
        <title>Genome assembly of Steccherinum ochraceum LE-BIN_3174, the white-rot fungus of the Steccherinaceae family (The Residual Polyporoid clade, Polyporales, Basidiomycota).</title>
        <authorList>
            <person name="Fedorova T.V."/>
            <person name="Glazunova O.A."/>
            <person name="Landesman E.O."/>
            <person name="Moiseenko K.V."/>
            <person name="Psurtseva N.V."/>
            <person name="Savinova O.S."/>
            <person name="Shakhova N.V."/>
            <person name="Tyazhelova T.V."/>
            <person name="Vasina D.V."/>
        </authorList>
    </citation>
    <scope>NUCLEOTIDE SEQUENCE [LARGE SCALE GENOMIC DNA]</scope>
    <source>
        <strain evidence="1 2">LE-BIN_3174</strain>
    </source>
</reference>
<name>A0A4R0RMU6_9APHY</name>
<gene>
    <name evidence="1" type="ORF">EIP91_011001</name>
</gene>
<protein>
    <submittedName>
        <fullName evidence="1">Uncharacterized protein</fullName>
    </submittedName>
</protein>
<organism evidence="1 2">
    <name type="scientific">Steccherinum ochraceum</name>
    <dbReference type="NCBI Taxonomy" id="92696"/>
    <lineage>
        <taxon>Eukaryota</taxon>
        <taxon>Fungi</taxon>
        <taxon>Dikarya</taxon>
        <taxon>Basidiomycota</taxon>
        <taxon>Agaricomycotina</taxon>
        <taxon>Agaricomycetes</taxon>
        <taxon>Polyporales</taxon>
        <taxon>Steccherinaceae</taxon>
        <taxon>Steccherinum</taxon>
    </lineage>
</organism>
<accession>A0A4R0RMU6</accession>
<evidence type="ECO:0000313" key="1">
    <source>
        <dbReference type="EMBL" id="TCD68363.1"/>
    </source>
</evidence>